<protein>
    <recommendedName>
        <fullName evidence="1">Saccharopine dehydrogenase NADP binding domain-containing protein</fullName>
    </recommendedName>
</protein>
<dbReference type="SUPFAM" id="SSF51735">
    <property type="entry name" value="NAD(P)-binding Rossmann-fold domains"/>
    <property type="match status" value="1"/>
</dbReference>
<dbReference type="Pfam" id="PF03435">
    <property type="entry name" value="Sacchrp_dh_NADP"/>
    <property type="match status" value="1"/>
</dbReference>
<proteinExistence type="predicted"/>
<dbReference type="OrthoDB" id="1910498at2"/>
<dbReference type="AlphaFoldDB" id="A0A540X4M5"/>
<dbReference type="PANTHER" id="PTHR43796:SF2">
    <property type="entry name" value="CARBOXYNORSPERMIDINE SYNTHASE"/>
    <property type="match status" value="1"/>
</dbReference>
<comment type="caution">
    <text evidence="2">The sequence shown here is derived from an EMBL/GenBank/DDBJ whole genome shotgun (WGS) entry which is preliminary data.</text>
</comment>
<dbReference type="InterPro" id="IPR036291">
    <property type="entry name" value="NAD(P)-bd_dom_sf"/>
</dbReference>
<keyword evidence="3" id="KW-1185">Reference proteome</keyword>
<evidence type="ECO:0000313" key="3">
    <source>
        <dbReference type="Proteomes" id="UP000315369"/>
    </source>
</evidence>
<organism evidence="2 3">
    <name type="scientific">Myxococcus llanfairpwllgwyngyllgogerychwyrndrobwllllantysiliogogogochensis</name>
    <dbReference type="NCBI Taxonomy" id="2590453"/>
    <lineage>
        <taxon>Bacteria</taxon>
        <taxon>Pseudomonadati</taxon>
        <taxon>Myxococcota</taxon>
        <taxon>Myxococcia</taxon>
        <taxon>Myxococcales</taxon>
        <taxon>Cystobacterineae</taxon>
        <taxon>Myxococcaceae</taxon>
        <taxon>Myxococcus</taxon>
    </lineage>
</organism>
<dbReference type="RefSeq" id="WP_141642077.1">
    <property type="nucleotide sequence ID" value="NZ_VIFM01000027.1"/>
</dbReference>
<dbReference type="PANTHER" id="PTHR43796">
    <property type="entry name" value="CARBOXYNORSPERMIDINE SYNTHASE"/>
    <property type="match status" value="1"/>
</dbReference>
<feature type="domain" description="Saccharopine dehydrogenase NADP binding" evidence="1">
    <location>
        <begin position="8"/>
        <end position="103"/>
    </location>
</feature>
<reference evidence="2 3" key="1">
    <citation type="submission" date="2019-06" db="EMBL/GenBank/DDBJ databases">
        <authorList>
            <person name="Livingstone P."/>
            <person name="Whitworth D."/>
        </authorList>
    </citation>
    <scope>NUCLEOTIDE SEQUENCE [LARGE SCALE GENOMIC DNA]</scope>
    <source>
        <strain evidence="2 3">AM401</strain>
    </source>
</reference>
<dbReference type="Gene3D" id="3.40.50.720">
    <property type="entry name" value="NAD(P)-binding Rossmann-like Domain"/>
    <property type="match status" value="1"/>
</dbReference>
<dbReference type="Gene3D" id="3.30.360.10">
    <property type="entry name" value="Dihydrodipicolinate Reductase, domain 2"/>
    <property type="match status" value="1"/>
</dbReference>
<accession>A0A540X4M5</accession>
<evidence type="ECO:0000313" key="2">
    <source>
        <dbReference type="EMBL" id="TQF16203.1"/>
    </source>
</evidence>
<dbReference type="Proteomes" id="UP000315369">
    <property type="component" value="Unassembled WGS sequence"/>
</dbReference>
<dbReference type="InterPro" id="IPR005097">
    <property type="entry name" value="Sacchrp_dh_NADP-bd"/>
</dbReference>
<gene>
    <name evidence="2" type="ORF">FJV41_09295</name>
</gene>
<dbReference type="EMBL" id="VIFM01000027">
    <property type="protein sequence ID" value="TQF16203.1"/>
    <property type="molecule type" value="Genomic_DNA"/>
</dbReference>
<name>A0A540X4M5_9BACT</name>
<sequence>MAARKGSIVIVGGYGQVGQAVARALAPAFPGRVRIAGRTQARAESLAATLGHGVRGLRFDVDTDAPESLLADAAVVVMCVDAKDVRFAERCLRAGVDYVDVTAKQASLDAFEGFDALARASDSTAVLSVGVAPGMTNLLGAWVASGMESVERLDLFLLMGAADVHGAAALEWTLDNLAVGFDVYREGRLHRVQGFRERAEVTFSGDSRPRGAWRFNFPDQRTLARTLSLPTLSTWLCFEPPLLGSLVALAVRLGAARWLRVPWGRRALIGLANRVHAGSDVCGVLARTEGVLASGRRGVREASFEGRQEAVLTGEVAAEVARALLTGYRPGGALHLEQFAAPEVLLRRIEARAPGARLRPPSDVA</sequence>
<evidence type="ECO:0000259" key="1">
    <source>
        <dbReference type="Pfam" id="PF03435"/>
    </source>
</evidence>